<dbReference type="Proteomes" id="UP001246372">
    <property type="component" value="Unassembled WGS sequence"/>
</dbReference>
<keyword evidence="2" id="KW-1185">Reference proteome</keyword>
<dbReference type="EMBL" id="JAVXZY010000001">
    <property type="protein sequence ID" value="MDT8998374.1"/>
    <property type="molecule type" value="Genomic_DNA"/>
</dbReference>
<evidence type="ECO:0000313" key="1">
    <source>
        <dbReference type="EMBL" id="MDT8998374.1"/>
    </source>
</evidence>
<organism evidence="1 2">
    <name type="scientific">Roseateles aquae</name>
    <dbReference type="NCBI Taxonomy" id="3077235"/>
    <lineage>
        <taxon>Bacteria</taxon>
        <taxon>Pseudomonadati</taxon>
        <taxon>Pseudomonadota</taxon>
        <taxon>Betaproteobacteria</taxon>
        <taxon>Burkholderiales</taxon>
        <taxon>Sphaerotilaceae</taxon>
        <taxon>Roseateles</taxon>
    </lineage>
</organism>
<reference evidence="1" key="1">
    <citation type="submission" date="2023-09" db="EMBL/GenBank/DDBJ databases">
        <title>Paucibacter sp. APW11 Genome sequencing and assembly.</title>
        <authorList>
            <person name="Kim I."/>
        </authorList>
    </citation>
    <scope>NUCLEOTIDE SEQUENCE</scope>
    <source>
        <strain evidence="1">APW11</strain>
    </source>
</reference>
<gene>
    <name evidence="1" type="ORF">RQP53_03680</name>
</gene>
<accession>A0ABU3P729</accession>
<protein>
    <recommendedName>
        <fullName evidence="3">DUF1540 domain-containing protein</fullName>
    </recommendedName>
</protein>
<proteinExistence type="predicted"/>
<evidence type="ECO:0000313" key="2">
    <source>
        <dbReference type="Proteomes" id="UP001246372"/>
    </source>
</evidence>
<sequence>MMPIQPIEHAKIACYGICCAKHGDCQHYHAVEAATTHHVIASCDDGHGHLPAFKAVSRETAAEAT</sequence>
<dbReference type="RefSeq" id="WP_315648694.1">
    <property type="nucleotide sequence ID" value="NZ_JAVXZY010000001.1"/>
</dbReference>
<name>A0ABU3P729_9BURK</name>
<comment type="caution">
    <text evidence="1">The sequence shown here is derived from an EMBL/GenBank/DDBJ whole genome shotgun (WGS) entry which is preliminary data.</text>
</comment>
<evidence type="ECO:0008006" key="3">
    <source>
        <dbReference type="Google" id="ProtNLM"/>
    </source>
</evidence>